<dbReference type="Proteomes" id="UP000503313">
    <property type="component" value="Chromosome"/>
</dbReference>
<evidence type="ECO:0000313" key="1">
    <source>
        <dbReference type="EMBL" id="QKF76353.1"/>
    </source>
</evidence>
<organism evidence="1 2">
    <name type="scientific">Arcobacter defluvii</name>
    <dbReference type="NCBI Taxonomy" id="873191"/>
    <lineage>
        <taxon>Bacteria</taxon>
        <taxon>Pseudomonadati</taxon>
        <taxon>Campylobacterota</taxon>
        <taxon>Epsilonproteobacteria</taxon>
        <taxon>Campylobacterales</taxon>
        <taxon>Arcobacteraceae</taxon>
        <taxon>Arcobacter</taxon>
    </lineage>
</organism>
<reference evidence="1 2" key="1">
    <citation type="submission" date="2020-05" db="EMBL/GenBank/DDBJ databases">
        <title>Complete genome sequencing of Campylobacter and Arcobacter type strains.</title>
        <authorList>
            <person name="Miller W.G."/>
            <person name="Yee E."/>
        </authorList>
    </citation>
    <scope>NUCLEOTIDE SEQUENCE [LARGE SCALE GENOMIC DNA]</scope>
    <source>
        <strain evidence="1 2">LMG 25694</strain>
    </source>
</reference>
<name>A0AAE7BD70_9BACT</name>
<sequence length="68" mass="8218">MDSLHTISNRQKKQIEKFEEHKPKLDLVINCLYRSELLTEEEKEHLEVSLKYIIHIMDKYKLSEGLDF</sequence>
<protein>
    <submittedName>
        <fullName evidence="1">Uncharacterized protein</fullName>
    </submittedName>
</protein>
<proteinExistence type="predicted"/>
<dbReference type="KEGG" id="adz:ADFLV_0290"/>
<dbReference type="AlphaFoldDB" id="A0AAE7BD70"/>
<accession>A0AAE7BD70</accession>
<gene>
    <name evidence="1" type="ORF">ADFLV_0290</name>
</gene>
<dbReference type="RefSeq" id="WP_129012149.1">
    <property type="nucleotide sequence ID" value="NZ_CP053835.1"/>
</dbReference>
<keyword evidence="2" id="KW-1185">Reference proteome</keyword>
<evidence type="ECO:0000313" key="2">
    <source>
        <dbReference type="Proteomes" id="UP000503313"/>
    </source>
</evidence>
<dbReference type="EMBL" id="CP053835">
    <property type="protein sequence ID" value="QKF76353.1"/>
    <property type="molecule type" value="Genomic_DNA"/>
</dbReference>